<accession>A0A420X055</accession>
<gene>
    <name evidence="2" type="ORF">C7446_0046</name>
</gene>
<dbReference type="GO" id="GO:0090313">
    <property type="term" value="P:regulation of protein targeting to membrane"/>
    <property type="evidence" value="ECO:0007669"/>
    <property type="project" value="TreeGrafter"/>
</dbReference>
<organism evidence="2 3">
    <name type="scientific">Kushneria sinocarnis</name>
    <dbReference type="NCBI Taxonomy" id="595502"/>
    <lineage>
        <taxon>Bacteria</taxon>
        <taxon>Pseudomonadati</taxon>
        <taxon>Pseudomonadota</taxon>
        <taxon>Gammaproteobacteria</taxon>
        <taxon>Oceanospirillales</taxon>
        <taxon>Halomonadaceae</taxon>
        <taxon>Kushneria</taxon>
    </lineage>
</organism>
<dbReference type="InterPro" id="IPR007844">
    <property type="entry name" value="AsmA"/>
</dbReference>
<keyword evidence="3" id="KW-1185">Reference proteome</keyword>
<reference evidence="2 3" key="1">
    <citation type="submission" date="2018-10" db="EMBL/GenBank/DDBJ databases">
        <title>Genomic Encyclopedia of Type Strains, Phase IV (KMG-IV): sequencing the most valuable type-strain genomes for metagenomic binning, comparative biology and taxonomic classification.</title>
        <authorList>
            <person name="Goeker M."/>
        </authorList>
    </citation>
    <scope>NUCLEOTIDE SEQUENCE [LARGE SCALE GENOMIC DNA]</scope>
    <source>
        <strain evidence="2 3">DSM 23229</strain>
    </source>
</reference>
<dbReference type="Proteomes" id="UP000281975">
    <property type="component" value="Unassembled WGS sequence"/>
</dbReference>
<evidence type="ECO:0000259" key="1">
    <source>
        <dbReference type="Pfam" id="PF05170"/>
    </source>
</evidence>
<dbReference type="PANTHER" id="PTHR30441:SF9">
    <property type="entry name" value="ASMA FAMILY PROTEIN YHJG"/>
    <property type="match status" value="1"/>
</dbReference>
<dbReference type="GO" id="GO:0005886">
    <property type="term" value="C:plasma membrane"/>
    <property type="evidence" value="ECO:0007669"/>
    <property type="project" value="TreeGrafter"/>
</dbReference>
<dbReference type="Pfam" id="PF05170">
    <property type="entry name" value="AsmA"/>
    <property type="match status" value="1"/>
</dbReference>
<dbReference type="RefSeq" id="WP_121170146.1">
    <property type="nucleotide sequence ID" value="NZ_RBIN01000001.1"/>
</dbReference>
<dbReference type="EMBL" id="RBIN01000001">
    <property type="protein sequence ID" value="RKR07238.1"/>
    <property type="molecule type" value="Genomic_DNA"/>
</dbReference>
<dbReference type="OrthoDB" id="5749006at2"/>
<dbReference type="InterPro" id="IPR052894">
    <property type="entry name" value="AsmA-related"/>
</dbReference>
<dbReference type="AlphaFoldDB" id="A0A420X055"/>
<dbReference type="PANTHER" id="PTHR30441">
    <property type="entry name" value="DUF748 DOMAIN-CONTAINING PROTEIN"/>
    <property type="match status" value="1"/>
</dbReference>
<name>A0A420X055_9GAMM</name>
<feature type="domain" description="AsmA" evidence="1">
    <location>
        <begin position="16"/>
        <end position="581"/>
    </location>
</feature>
<protein>
    <recommendedName>
        <fullName evidence="1">AsmA domain-containing protein</fullName>
    </recommendedName>
</protein>
<evidence type="ECO:0000313" key="3">
    <source>
        <dbReference type="Proteomes" id="UP000281975"/>
    </source>
</evidence>
<evidence type="ECO:0000313" key="2">
    <source>
        <dbReference type="EMBL" id="RKR07238.1"/>
    </source>
</evidence>
<sequence>MNRHPVRWISAIVLGVPVTLLGLAVAATVALSLLPLNWLRPTLNEQVSRALQRPFAIRGELRLDWSMLPGYRLPLPILRAGELVLGNPAGWAPTSDEHPPMIRLERLEAGLVLPALAGRRLVITRITLSQPHAELVRRADGRNNWTFAFADDERPAARHTPEAPGWTVDIDDIVFDQGRIHYRDAVLDAELTATLDPLAQSIPYAEIVGRNREGQPRVGTAAADYLFGWQVEGRYKGEPLEGSGRLGGMLSLRQGNQPFPLQIALRSGDTRIRVTGTLTDPLELGALDLQLALEGRSLGDLYALTGVVLPETPPYATEGHLVAKLARPEGSLFEYQEFNATIGGSDLHGTLTYASTEPRPRLSGTLDARRLRMVDLGPLIGADDHAPDAETPAQPPGRVLPVAEFRTERWDRMDADIRFRADRIEHGASLPLSDLDTHIVLDSGELLLDPLHFSMAGGALNTTLRLNGNHSPMHARIDMHARRLQLNQLIPAPGSMQDALGQLNGDATLTGYGNSVAALLGSGNGEIKMLIDNGLISRNLMELAGLHIGNYILGRLFGDEQVRIHCAAADLVLRDGLVRPRVFFIDTETATIEIDGGVDLGSERLDLTVDPQGKGLRVFTLHSPLYVSGTFKNPAPGVQAGPLAARAAAAVALGAIAPPAALLALVAPNSGQQERCSDLLQARLSAQ</sequence>
<comment type="caution">
    <text evidence="2">The sequence shown here is derived from an EMBL/GenBank/DDBJ whole genome shotgun (WGS) entry which is preliminary data.</text>
</comment>
<proteinExistence type="predicted"/>